<feature type="repeat" description="TPR" evidence="4">
    <location>
        <begin position="37"/>
        <end position="70"/>
    </location>
</feature>
<evidence type="ECO:0000256" key="1">
    <source>
        <dbReference type="ARBA" id="ARBA00004240"/>
    </source>
</evidence>
<dbReference type="SUPFAM" id="SSF46565">
    <property type="entry name" value="Chaperone J-domain"/>
    <property type="match status" value="1"/>
</dbReference>
<dbReference type="InterPro" id="IPR051727">
    <property type="entry name" value="DnaJ_C3_Co-chaperones"/>
</dbReference>
<feature type="repeat" description="TPR" evidence="4">
    <location>
        <begin position="71"/>
        <end position="104"/>
    </location>
</feature>
<reference evidence="7" key="1">
    <citation type="submission" date="2018-10" db="EMBL/GenBank/DDBJ databases">
        <title>Transcriptome assembly of Aceria tosichella (Wheat curl mite) Type 2.</title>
        <authorList>
            <person name="Scully E.D."/>
            <person name="Geib S.M."/>
            <person name="Palmer N.A."/>
            <person name="Gupta A.K."/>
            <person name="Sarath G."/>
            <person name="Tatineni S."/>
        </authorList>
    </citation>
    <scope>NUCLEOTIDE SEQUENCE</scope>
    <source>
        <strain evidence="7">LincolnNE</strain>
    </source>
</reference>
<gene>
    <name evidence="7" type="primary">DNAJC3</name>
    <name evidence="7" type="ORF">g.7222</name>
</gene>
<dbReference type="PANTHER" id="PTHR44140">
    <property type="entry name" value="LD25575P"/>
    <property type="match status" value="1"/>
</dbReference>
<evidence type="ECO:0000313" key="7">
    <source>
        <dbReference type="EMBL" id="MDE51319.1"/>
    </source>
</evidence>
<dbReference type="GO" id="GO:0051087">
    <property type="term" value="F:protein-folding chaperone binding"/>
    <property type="evidence" value="ECO:0007669"/>
    <property type="project" value="TreeGrafter"/>
</dbReference>
<dbReference type="EMBL" id="GGYP01006548">
    <property type="protein sequence ID" value="MDE51319.1"/>
    <property type="molecule type" value="Transcribed_RNA"/>
</dbReference>
<dbReference type="GO" id="GO:0005783">
    <property type="term" value="C:endoplasmic reticulum"/>
    <property type="evidence" value="ECO:0007669"/>
    <property type="project" value="UniProtKB-SubCell"/>
</dbReference>
<name>A0A6G1SLR5_9ACAR</name>
<feature type="compositionally biased region" description="Basic and acidic residues" evidence="5">
    <location>
        <begin position="458"/>
        <end position="478"/>
    </location>
</feature>
<evidence type="ECO:0000256" key="5">
    <source>
        <dbReference type="SAM" id="MobiDB-lite"/>
    </source>
</evidence>
<dbReference type="Pfam" id="PF00226">
    <property type="entry name" value="DnaJ"/>
    <property type="match status" value="1"/>
</dbReference>
<proteinExistence type="predicted"/>
<keyword evidence="3" id="KW-0256">Endoplasmic reticulum</keyword>
<dbReference type="GO" id="GO:0034975">
    <property type="term" value="P:protein folding in endoplasmic reticulum"/>
    <property type="evidence" value="ECO:0007669"/>
    <property type="project" value="TreeGrafter"/>
</dbReference>
<dbReference type="PRINTS" id="PR00625">
    <property type="entry name" value="JDOMAIN"/>
</dbReference>
<dbReference type="Pfam" id="PF13181">
    <property type="entry name" value="TPR_8"/>
    <property type="match status" value="2"/>
</dbReference>
<dbReference type="Pfam" id="PF13432">
    <property type="entry name" value="TPR_16"/>
    <property type="match status" value="1"/>
</dbReference>
<dbReference type="Gene3D" id="1.25.40.10">
    <property type="entry name" value="Tetratricopeptide repeat domain"/>
    <property type="match status" value="1"/>
</dbReference>
<dbReference type="InterPro" id="IPR019734">
    <property type="entry name" value="TPR_rpt"/>
</dbReference>
<keyword evidence="4" id="KW-0802">TPR repeat</keyword>
<sequence length="506" mass="57515">MKPLLTDHYRQIYYTINHYLILSYAFDLLGTTLADTASDHLDLAKKLMMAGKYSDALPHFHEAINNDPNNYLTYFKRATVFLALNRPKSALDDLNKAIELNPNFTSALSQRASLHVKLGNLDEAHIDYERYLQSDPDNNEALTMYSKIEKLKEDIVNVQDMLEENQYDEALRLLEPIIEVIPYSTQLMKTRANAFERVGEIRRAISDYRAVAKLSVDSATYLKIASLCYKLGEVEEALSNVRECLKLDPDHKSCMDFYKPTKKLNNHIKSMLSSKESNDNDDCNIQGKNALKILKNDPTQLPLIYSILSVMCRCLSKAGDLTDGLKTCDQALDSSSDGGIEGIAIDKPDVICDKADLLVEKEDLAEALKLYQESQKLRQSKRAREGIEKIKKMQKQAKKRDYYKILGVKRGAGESEINRAYRKLAAQWHPDRHQDAEAKKLAQAKFMDIADAKAVLTDPEKRQQYDRGEDPLDPESKQQHAHHGFYGDPFSHFGGGAPFQFKFNFG</sequence>
<protein>
    <submittedName>
        <fullName evidence="7">DnaJ subfamily C member 3</fullName>
    </submittedName>
</protein>
<evidence type="ECO:0000256" key="3">
    <source>
        <dbReference type="ARBA" id="ARBA00022824"/>
    </source>
</evidence>
<dbReference type="CDD" id="cd06257">
    <property type="entry name" value="DnaJ"/>
    <property type="match status" value="1"/>
</dbReference>
<dbReference type="InterPro" id="IPR036869">
    <property type="entry name" value="J_dom_sf"/>
</dbReference>
<dbReference type="GO" id="GO:0051787">
    <property type="term" value="F:misfolded protein binding"/>
    <property type="evidence" value="ECO:0007669"/>
    <property type="project" value="TreeGrafter"/>
</dbReference>
<accession>A0A6G1SLR5</accession>
<dbReference type="AlphaFoldDB" id="A0A6G1SLR5"/>
<dbReference type="SUPFAM" id="SSF48452">
    <property type="entry name" value="TPR-like"/>
    <property type="match status" value="1"/>
</dbReference>
<feature type="repeat" description="TPR" evidence="4">
    <location>
        <begin position="105"/>
        <end position="138"/>
    </location>
</feature>
<dbReference type="SMART" id="SM00271">
    <property type="entry name" value="DnaJ"/>
    <property type="match status" value="1"/>
</dbReference>
<evidence type="ECO:0000256" key="4">
    <source>
        <dbReference type="PROSITE-ProRule" id="PRU00339"/>
    </source>
</evidence>
<evidence type="ECO:0000256" key="2">
    <source>
        <dbReference type="ARBA" id="ARBA00022729"/>
    </source>
</evidence>
<dbReference type="InterPro" id="IPR011990">
    <property type="entry name" value="TPR-like_helical_dom_sf"/>
</dbReference>
<feature type="domain" description="J" evidence="6">
    <location>
        <begin position="401"/>
        <end position="469"/>
    </location>
</feature>
<comment type="subcellular location">
    <subcellularLocation>
        <location evidence="1">Endoplasmic reticulum</location>
    </subcellularLocation>
</comment>
<dbReference type="SMART" id="SM00028">
    <property type="entry name" value="TPR"/>
    <property type="match status" value="5"/>
</dbReference>
<feature type="region of interest" description="Disordered" evidence="5">
    <location>
        <begin position="457"/>
        <end position="487"/>
    </location>
</feature>
<dbReference type="PROSITE" id="PS50005">
    <property type="entry name" value="TPR"/>
    <property type="match status" value="4"/>
</dbReference>
<dbReference type="InterPro" id="IPR001623">
    <property type="entry name" value="DnaJ_domain"/>
</dbReference>
<feature type="repeat" description="TPR" evidence="4">
    <location>
        <begin position="218"/>
        <end position="251"/>
    </location>
</feature>
<keyword evidence="2" id="KW-0732">Signal</keyword>
<dbReference type="PROSITE" id="PS50076">
    <property type="entry name" value="DNAJ_2"/>
    <property type="match status" value="1"/>
</dbReference>
<evidence type="ECO:0000259" key="6">
    <source>
        <dbReference type="PROSITE" id="PS50076"/>
    </source>
</evidence>
<dbReference type="Gene3D" id="1.10.287.110">
    <property type="entry name" value="DnaJ domain"/>
    <property type="match status" value="1"/>
</dbReference>
<dbReference type="PANTHER" id="PTHR44140:SF2">
    <property type="entry name" value="LD25575P"/>
    <property type="match status" value="1"/>
</dbReference>
<organism evidence="7">
    <name type="scientific">Aceria tosichella</name>
    <name type="common">wheat curl mite</name>
    <dbReference type="NCBI Taxonomy" id="561515"/>
    <lineage>
        <taxon>Eukaryota</taxon>
        <taxon>Metazoa</taxon>
        <taxon>Ecdysozoa</taxon>
        <taxon>Arthropoda</taxon>
        <taxon>Chelicerata</taxon>
        <taxon>Arachnida</taxon>
        <taxon>Acari</taxon>
        <taxon>Acariformes</taxon>
        <taxon>Trombidiformes</taxon>
        <taxon>Prostigmata</taxon>
        <taxon>Eupodina</taxon>
        <taxon>Eriophyoidea</taxon>
        <taxon>Eriophyidae</taxon>
        <taxon>Eriophyinae</taxon>
        <taxon>Aceriini</taxon>
        <taxon>Aceria</taxon>
    </lineage>
</organism>